<dbReference type="GO" id="GO:0016787">
    <property type="term" value="F:hydrolase activity"/>
    <property type="evidence" value="ECO:0007669"/>
    <property type="project" value="UniProtKB-KW"/>
</dbReference>
<dbReference type="SUPFAM" id="SSF52540">
    <property type="entry name" value="P-loop containing nucleoside triphosphate hydrolases"/>
    <property type="match status" value="1"/>
</dbReference>
<feature type="non-terminal residue" evidence="7">
    <location>
        <position position="241"/>
    </location>
</feature>
<dbReference type="PANTHER" id="PTHR47964:SF1">
    <property type="entry name" value="ATP-DEPENDENT DNA HELICASE HOMOLOG RECG, CHLOROPLASTIC"/>
    <property type="match status" value="1"/>
</dbReference>
<organism evidence="7">
    <name type="scientific">marine metagenome</name>
    <dbReference type="NCBI Taxonomy" id="408172"/>
    <lineage>
        <taxon>unclassified sequences</taxon>
        <taxon>metagenomes</taxon>
        <taxon>ecological metagenomes</taxon>
    </lineage>
</organism>
<dbReference type="GO" id="GO:0005524">
    <property type="term" value="F:ATP binding"/>
    <property type="evidence" value="ECO:0007669"/>
    <property type="project" value="InterPro"/>
</dbReference>
<keyword evidence="5" id="KW-0234">DNA repair</keyword>
<dbReference type="InterPro" id="IPR047112">
    <property type="entry name" value="RecG/Mfd"/>
</dbReference>
<dbReference type="InterPro" id="IPR014001">
    <property type="entry name" value="Helicase_ATP-bd"/>
</dbReference>
<proteinExistence type="predicted"/>
<keyword evidence="3" id="KW-0067">ATP-binding</keyword>
<reference evidence="7" key="1">
    <citation type="submission" date="2018-05" db="EMBL/GenBank/DDBJ databases">
        <authorList>
            <person name="Lanie J.A."/>
            <person name="Ng W.-L."/>
            <person name="Kazmierczak K.M."/>
            <person name="Andrzejewski T.M."/>
            <person name="Davidsen T.M."/>
            <person name="Wayne K.J."/>
            <person name="Tettelin H."/>
            <person name="Glass J.I."/>
            <person name="Rusch D."/>
            <person name="Podicherti R."/>
            <person name="Tsui H.-C.T."/>
            <person name="Winkler M.E."/>
        </authorList>
    </citation>
    <scope>NUCLEOTIDE SEQUENCE</scope>
</reference>
<gene>
    <name evidence="7" type="ORF">METZ01_LOCUS483960</name>
</gene>
<dbReference type="AlphaFoldDB" id="A0A383CFD0"/>
<keyword evidence="2" id="KW-0378">Hydrolase</keyword>
<evidence type="ECO:0000256" key="3">
    <source>
        <dbReference type="ARBA" id="ARBA00022806"/>
    </source>
</evidence>
<name>A0A383CFD0_9ZZZZ</name>
<evidence type="ECO:0000313" key="7">
    <source>
        <dbReference type="EMBL" id="SVE31106.1"/>
    </source>
</evidence>
<dbReference type="InterPro" id="IPR011545">
    <property type="entry name" value="DEAD/DEAH_box_helicase_dom"/>
</dbReference>
<dbReference type="GO" id="GO:0003677">
    <property type="term" value="F:DNA binding"/>
    <property type="evidence" value="ECO:0007669"/>
    <property type="project" value="UniProtKB-KW"/>
</dbReference>
<dbReference type="EMBL" id="UINC01208529">
    <property type="protein sequence ID" value="SVE31106.1"/>
    <property type="molecule type" value="Genomic_DNA"/>
</dbReference>
<dbReference type="InterPro" id="IPR027417">
    <property type="entry name" value="P-loop_NTPase"/>
</dbReference>
<evidence type="ECO:0000256" key="4">
    <source>
        <dbReference type="ARBA" id="ARBA00023125"/>
    </source>
</evidence>
<feature type="domain" description="Helicase ATP-binding" evidence="6">
    <location>
        <begin position="67"/>
        <end position="228"/>
    </location>
</feature>
<dbReference type="Pfam" id="PF00270">
    <property type="entry name" value="DEAD"/>
    <property type="match status" value="1"/>
</dbReference>
<feature type="non-terminal residue" evidence="7">
    <location>
        <position position="1"/>
    </location>
</feature>
<keyword evidence="3" id="KW-0347">Helicase</keyword>
<dbReference type="Gene3D" id="3.40.50.300">
    <property type="entry name" value="P-loop containing nucleotide triphosphate hydrolases"/>
    <property type="match status" value="2"/>
</dbReference>
<evidence type="ECO:0000256" key="2">
    <source>
        <dbReference type="ARBA" id="ARBA00022801"/>
    </source>
</evidence>
<protein>
    <recommendedName>
        <fullName evidence="6">Helicase ATP-binding domain-containing protein</fullName>
    </recommendedName>
</protein>
<dbReference type="GO" id="GO:0006281">
    <property type="term" value="P:DNA repair"/>
    <property type="evidence" value="ECO:0007669"/>
    <property type="project" value="UniProtKB-KW"/>
</dbReference>
<keyword evidence="4" id="KW-0238">DNA-binding</keyword>
<evidence type="ECO:0000256" key="5">
    <source>
        <dbReference type="ARBA" id="ARBA00023204"/>
    </source>
</evidence>
<dbReference type="SMART" id="SM00487">
    <property type="entry name" value="DEXDc"/>
    <property type="match status" value="1"/>
</dbReference>
<evidence type="ECO:0000259" key="6">
    <source>
        <dbReference type="PROSITE" id="PS51192"/>
    </source>
</evidence>
<keyword evidence="1" id="KW-0227">DNA damage</keyword>
<evidence type="ECO:0000256" key="1">
    <source>
        <dbReference type="ARBA" id="ARBA00022763"/>
    </source>
</evidence>
<dbReference type="GO" id="GO:0003678">
    <property type="term" value="F:DNA helicase activity"/>
    <property type="evidence" value="ECO:0007669"/>
    <property type="project" value="TreeGrafter"/>
</dbReference>
<dbReference type="PROSITE" id="PS51192">
    <property type="entry name" value="HELICASE_ATP_BIND_1"/>
    <property type="match status" value="1"/>
</dbReference>
<dbReference type="PANTHER" id="PTHR47964">
    <property type="entry name" value="ATP-DEPENDENT DNA HELICASE HOMOLOG RECG, CHLOROPLASTIC"/>
    <property type="match status" value="1"/>
</dbReference>
<keyword evidence="3" id="KW-0547">Nucleotide-binding</keyword>
<accession>A0A383CFD0</accession>
<sequence length="241" mass="27547">AWATNKNNTKKRIRTIIEEMVQINKNRSSRREIPYKKEDYLERELADSFPYVETKDQAGAINDIYNDMTTPGLMDRLIIGDVGFGKTEVALRAAAKAAFSGVFVMMVVPTTILADQHYIFFENRLKRFGITIEMISRFVKTKKQKEIFNRVEDNQVDILVGTHKLLSEKINKRNLGLLIIDDEHRFGVIHKNKLLKIKNSVDVLTLTATPIPRTLQQSLLGLKAVSLINTPPVNRVPIKTR</sequence>